<evidence type="ECO:0000256" key="5">
    <source>
        <dbReference type="ARBA" id="ARBA00022679"/>
    </source>
</evidence>
<accession>A0A1I1VXZ1</accession>
<evidence type="ECO:0000256" key="1">
    <source>
        <dbReference type="ARBA" id="ARBA00004477"/>
    </source>
</evidence>
<feature type="transmembrane region" description="Helical" evidence="10">
    <location>
        <begin position="253"/>
        <end position="272"/>
    </location>
</feature>
<proteinExistence type="predicted"/>
<evidence type="ECO:0000256" key="4">
    <source>
        <dbReference type="ARBA" id="ARBA00022676"/>
    </source>
</evidence>
<reference evidence="12" key="1">
    <citation type="submission" date="2016-10" db="EMBL/GenBank/DDBJ databases">
        <authorList>
            <person name="Varghese N."/>
            <person name="Submissions S."/>
        </authorList>
    </citation>
    <scope>NUCLEOTIDE SEQUENCE [LARGE SCALE GENOMIC DNA]</scope>
    <source>
        <strain evidence="12">DSM 45004</strain>
    </source>
</reference>
<feature type="transmembrane region" description="Helical" evidence="10">
    <location>
        <begin position="51"/>
        <end position="71"/>
    </location>
</feature>
<dbReference type="GO" id="GO:0000009">
    <property type="term" value="F:alpha-1,6-mannosyltransferase activity"/>
    <property type="evidence" value="ECO:0007669"/>
    <property type="project" value="InterPro"/>
</dbReference>
<comment type="subcellular location">
    <subcellularLocation>
        <location evidence="1">Endoplasmic reticulum membrane</location>
        <topology evidence="1">Multi-pass membrane protein</topology>
    </subcellularLocation>
</comment>
<dbReference type="AlphaFoldDB" id="A0A1I1VXZ1"/>
<evidence type="ECO:0000256" key="2">
    <source>
        <dbReference type="ARBA" id="ARBA00004687"/>
    </source>
</evidence>
<feature type="transmembrane region" description="Helical" evidence="10">
    <location>
        <begin position="139"/>
        <end position="157"/>
    </location>
</feature>
<keyword evidence="7" id="KW-0256">Endoplasmic reticulum</keyword>
<evidence type="ECO:0000256" key="9">
    <source>
        <dbReference type="ARBA" id="ARBA00023136"/>
    </source>
</evidence>
<evidence type="ECO:0000256" key="8">
    <source>
        <dbReference type="ARBA" id="ARBA00022989"/>
    </source>
</evidence>
<evidence type="ECO:0000256" key="7">
    <source>
        <dbReference type="ARBA" id="ARBA00022824"/>
    </source>
</evidence>
<dbReference type="UniPathway" id="UPA00196"/>
<dbReference type="GO" id="GO:0004376">
    <property type="term" value="F:GPI mannosyltransferase activity"/>
    <property type="evidence" value="ECO:0007669"/>
    <property type="project" value="InterPro"/>
</dbReference>
<evidence type="ECO:0000256" key="10">
    <source>
        <dbReference type="SAM" id="Phobius"/>
    </source>
</evidence>
<feature type="transmembrane region" description="Helical" evidence="10">
    <location>
        <begin position="340"/>
        <end position="358"/>
    </location>
</feature>
<evidence type="ECO:0000256" key="3">
    <source>
        <dbReference type="ARBA" id="ARBA00022502"/>
    </source>
</evidence>
<dbReference type="Proteomes" id="UP000198716">
    <property type="component" value="Unassembled WGS sequence"/>
</dbReference>
<evidence type="ECO:0000313" key="11">
    <source>
        <dbReference type="EMBL" id="SFD86948.1"/>
    </source>
</evidence>
<gene>
    <name evidence="11" type="ORF">SAMN04487819_104237</name>
</gene>
<feature type="transmembrane region" description="Helical" evidence="10">
    <location>
        <begin position="388"/>
        <end position="412"/>
    </location>
</feature>
<dbReference type="GO" id="GO:0016020">
    <property type="term" value="C:membrane"/>
    <property type="evidence" value="ECO:0007669"/>
    <property type="project" value="GOC"/>
</dbReference>
<dbReference type="PANTHER" id="PTHR12468">
    <property type="entry name" value="GPI MANNOSYLTRANSFERASE 2"/>
    <property type="match status" value="1"/>
</dbReference>
<feature type="transmembrane region" description="Helical" evidence="10">
    <location>
        <begin position="364"/>
        <end position="381"/>
    </location>
</feature>
<keyword evidence="6 10" id="KW-0812">Transmembrane</keyword>
<dbReference type="InterPro" id="IPR007315">
    <property type="entry name" value="PIG-V/Gpi18"/>
</dbReference>
<evidence type="ECO:0000256" key="6">
    <source>
        <dbReference type="ARBA" id="ARBA00022692"/>
    </source>
</evidence>
<comment type="pathway">
    <text evidence="2">Glycolipid biosynthesis; glycosylphosphatidylinositol-anchor biosynthesis.</text>
</comment>
<keyword evidence="4" id="KW-0328">Glycosyltransferase</keyword>
<feature type="transmembrane region" description="Helical" evidence="10">
    <location>
        <begin position="169"/>
        <end position="191"/>
    </location>
</feature>
<keyword evidence="8 10" id="KW-1133">Transmembrane helix</keyword>
<name>A0A1I1VXZ1_9ACTN</name>
<dbReference type="EMBL" id="FOMZ01000004">
    <property type="protein sequence ID" value="SFD86948.1"/>
    <property type="molecule type" value="Genomic_DNA"/>
</dbReference>
<organism evidence="11 12">
    <name type="scientific">Actinopolyspora alba</name>
    <dbReference type="NCBI Taxonomy" id="673379"/>
    <lineage>
        <taxon>Bacteria</taxon>
        <taxon>Bacillati</taxon>
        <taxon>Actinomycetota</taxon>
        <taxon>Actinomycetes</taxon>
        <taxon>Actinopolysporales</taxon>
        <taxon>Actinopolysporaceae</taxon>
        <taxon>Actinopolyspora</taxon>
        <taxon>Actinopolyspora alba group</taxon>
    </lineage>
</organism>
<evidence type="ECO:0008006" key="13">
    <source>
        <dbReference type="Google" id="ProtNLM"/>
    </source>
</evidence>
<protein>
    <recommendedName>
        <fullName evidence="13">Dolichyl-phosphate-mannose-protein mannosyltransferase</fullName>
    </recommendedName>
</protein>
<evidence type="ECO:0000313" key="12">
    <source>
        <dbReference type="Proteomes" id="UP000198716"/>
    </source>
</evidence>
<dbReference type="PANTHER" id="PTHR12468:SF2">
    <property type="entry name" value="GPI MANNOSYLTRANSFERASE 2"/>
    <property type="match status" value="1"/>
</dbReference>
<feature type="transmembrane region" description="Helical" evidence="10">
    <location>
        <begin position="313"/>
        <end position="333"/>
    </location>
</feature>
<keyword evidence="12" id="KW-1185">Reference proteome</keyword>
<sequence length="413" mass="43828">MSATDETIGTVPRGSSEFSAARRVKDLVRIRPRALVGGDEGPSPARIAGPAVVYVIVRLVGLLVLGVLSGIHDRSPSEHLFSWDSDWYLRIAESGYAPTGQRILNGSGEADPQSVLAFFPGFPMLTRGVAFLPGVDPPTAAMLVNLAAGLACAYGLARLGRIVSGSQRTGLVLVALFAAAPMSIVLSMPYSESLFCALAVWTLLGVLERRWIQVGVACALAGTVRHTGAALIAVVMLAAVVALLYRREGNRPLVALLAAPCGLLGYLGWVGLRTGEFDGYFEVRQDGWSSSPDGGIATARFIGKALSTDESTFVTFAAWILLGAVALLICCLDRRIAWPLGLYALLTVVFVLGTDGLMFAKPRALLPAFPLLLPLAMGLAARRRPVMLAGVGIFVCFGSWFSAYALTVWPYAF</sequence>
<dbReference type="GO" id="GO:0006506">
    <property type="term" value="P:GPI anchor biosynthetic process"/>
    <property type="evidence" value="ECO:0007669"/>
    <property type="project" value="UniProtKB-UniPathway"/>
</dbReference>
<keyword evidence="5" id="KW-0808">Transferase</keyword>
<keyword evidence="3" id="KW-0337">GPI-anchor biosynthesis</keyword>
<keyword evidence="9 10" id="KW-0472">Membrane</keyword>
<feature type="transmembrane region" description="Helical" evidence="10">
    <location>
        <begin position="211"/>
        <end position="244"/>
    </location>
</feature>